<protein>
    <submittedName>
        <fullName evidence="1">MYM-type zinc finger protein</fullName>
    </submittedName>
</protein>
<name>A0A8S5PHY8_9CAUD</name>
<dbReference type="EMBL" id="BK015425">
    <property type="protein sequence ID" value="DAE06083.1"/>
    <property type="molecule type" value="Genomic_DNA"/>
</dbReference>
<accession>A0A8S5PHY8</accession>
<evidence type="ECO:0000313" key="1">
    <source>
        <dbReference type="EMBL" id="DAE06083.1"/>
    </source>
</evidence>
<proteinExistence type="predicted"/>
<organism evidence="1">
    <name type="scientific">Siphoviridae sp. ctsxw88</name>
    <dbReference type="NCBI Taxonomy" id="2825701"/>
    <lineage>
        <taxon>Viruses</taxon>
        <taxon>Duplodnaviria</taxon>
        <taxon>Heunggongvirae</taxon>
        <taxon>Uroviricota</taxon>
        <taxon>Caudoviricetes</taxon>
    </lineage>
</organism>
<sequence length="63" mass="7075">MCDICGQTPCNTRCPNAEIKIIGNCAYCTDEIESENVSYTDNIGNMFCCEECAKEYYGIKEND</sequence>
<reference evidence="1" key="1">
    <citation type="journal article" date="2021" name="Proc. Natl. Acad. Sci. U.S.A.">
        <title>A Catalog of Tens of Thousands of Viruses from Human Metagenomes Reveals Hidden Associations with Chronic Diseases.</title>
        <authorList>
            <person name="Tisza M.J."/>
            <person name="Buck C.B."/>
        </authorList>
    </citation>
    <scope>NUCLEOTIDE SEQUENCE</scope>
    <source>
        <strain evidence="1">Ctsxw88</strain>
    </source>
</reference>